<feature type="compositionally biased region" description="Acidic residues" evidence="14">
    <location>
        <begin position="914"/>
        <end position="932"/>
    </location>
</feature>
<dbReference type="Gene3D" id="2.60.120.310">
    <property type="entry name" value="Copper type II, ascorbate-dependent monooxygenase, N-terminal domain"/>
    <property type="match status" value="1"/>
</dbReference>
<dbReference type="InterPro" id="IPR011042">
    <property type="entry name" value="6-blade_b-propeller_TolB-like"/>
</dbReference>
<keyword evidence="10" id="KW-0456">Lyase</keyword>
<dbReference type="InterPro" id="IPR024548">
    <property type="entry name" value="Cu2_monoox_C"/>
</dbReference>
<evidence type="ECO:0000256" key="16">
    <source>
        <dbReference type="SAM" id="SignalP"/>
    </source>
</evidence>
<reference evidence="19" key="1">
    <citation type="submission" date="2022-11" db="EMBL/GenBank/DDBJ databases">
        <title>Centuries of genome instability and evolution in soft-shell clam transmissible cancer (bioRxiv).</title>
        <authorList>
            <person name="Hart S.F.M."/>
            <person name="Yonemitsu M.A."/>
            <person name="Giersch R.M."/>
            <person name="Beal B.F."/>
            <person name="Arriagada G."/>
            <person name="Davis B.W."/>
            <person name="Ostrander E.A."/>
            <person name="Goff S.P."/>
            <person name="Metzger M.J."/>
        </authorList>
    </citation>
    <scope>NUCLEOTIDE SEQUENCE</scope>
    <source>
        <strain evidence="19">MELC-2E11</strain>
        <tissue evidence="19">Siphon/mantle</tissue>
    </source>
</reference>
<keyword evidence="15" id="KW-1133">Transmembrane helix</keyword>
<evidence type="ECO:0000256" key="10">
    <source>
        <dbReference type="ARBA" id="ARBA00023239"/>
    </source>
</evidence>
<feature type="repeat" description="NHL" evidence="13">
    <location>
        <begin position="613"/>
        <end position="657"/>
    </location>
</feature>
<evidence type="ECO:0000256" key="5">
    <source>
        <dbReference type="ARBA" id="ARBA00022723"/>
    </source>
</evidence>
<feature type="compositionally biased region" description="Polar residues" evidence="14">
    <location>
        <begin position="773"/>
        <end position="806"/>
    </location>
</feature>
<dbReference type="Gene3D" id="2.120.10.30">
    <property type="entry name" value="TolB, C-terminal domain"/>
    <property type="match status" value="2"/>
</dbReference>
<evidence type="ECO:0000259" key="18">
    <source>
        <dbReference type="Pfam" id="PF03712"/>
    </source>
</evidence>
<dbReference type="InterPro" id="IPR000323">
    <property type="entry name" value="Cu2_ascorb_mOase_N"/>
</dbReference>
<organism evidence="19 20">
    <name type="scientific">Mya arenaria</name>
    <name type="common">Soft-shell clam</name>
    <dbReference type="NCBI Taxonomy" id="6604"/>
    <lineage>
        <taxon>Eukaryota</taxon>
        <taxon>Metazoa</taxon>
        <taxon>Spiralia</taxon>
        <taxon>Lophotrochozoa</taxon>
        <taxon>Mollusca</taxon>
        <taxon>Bivalvia</taxon>
        <taxon>Autobranchia</taxon>
        <taxon>Heteroconchia</taxon>
        <taxon>Euheterodonta</taxon>
        <taxon>Imparidentia</taxon>
        <taxon>Neoheterodontei</taxon>
        <taxon>Myida</taxon>
        <taxon>Myoidea</taxon>
        <taxon>Myidae</taxon>
        <taxon>Mya</taxon>
    </lineage>
</organism>
<dbReference type="InterPro" id="IPR000720">
    <property type="entry name" value="PHM/PAL"/>
</dbReference>
<evidence type="ECO:0000256" key="14">
    <source>
        <dbReference type="SAM" id="MobiDB-lite"/>
    </source>
</evidence>
<evidence type="ECO:0000256" key="3">
    <source>
        <dbReference type="ARBA" id="ARBA00006026"/>
    </source>
</evidence>
<feature type="transmembrane region" description="Helical" evidence="15">
    <location>
        <begin position="856"/>
        <end position="879"/>
    </location>
</feature>
<comment type="catalytic activity">
    <reaction evidence="1">
        <text>a [peptide]-C-terminal (2S)-2-hydroxyglycine = a [peptide]-C-terminal amide + glyoxylate</text>
        <dbReference type="Rhea" id="RHEA:20924"/>
        <dbReference type="Rhea" id="RHEA-COMP:13485"/>
        <dbReference type="Rhea" id="RHEA-COMP:15321"/>
        <dbReference type="ChEBI" id="CHEBI:36655"/>
        <dbReference type="ChEBI" id="CHEBI:137001"/>
        <dbReference type="ChEBI" id="CHEBI:142768"/>
        <dbReference type="EC" id="4.3.2.5"/>
    </reaction>
</comment>
<dbReference type="Gene3D" id="2.60.120.230">
    <property type="match status" value="1"/>
</dbReference>
<dbReference type="PRINTS" id="PR00790">
    <property type="entry name" value="PAMONOXGNASE"/>
</dbReference>
<feature type="region of interest" description="Disordered" evidence="14">
    <location>
        <begin position="321"/>
        <end position="362"/>
    </location>
</feature>
<evidence type="ECO:0000256" key="2">
    <source>
        <dbReference type="ARBA" id="ARBA00001947"/>
    </source>
</evidence>
<comment type="similarity">
    <text evidence="4">In the N-terminal section; belongs to the copper type II ascorbate-dependent monooxygenase family.</text>
</comment>
<evidence type="ECO:0000259" key="17">
    <source>
        <dbReference type="Pfam" id="PF01082"/>
    </source>
</evidence>
<dbReference type="Pfam" id="PF01436">
    <property type="entry name" value="NHL"/>
    <property type="match status" value="2"/>
</dbReference>
<evidence type="ECO:0000256" key="11">
    <source>
        <dbReference type="ARBA" id="ARBA00023268"/>
    </source>
</evidence>
<dbReference type="EMBL" id="CP111014">
    <property type="protein sequence ID" value="WAR00149.1"/>
    <property type="molecule type" value="Genomic_DNA"/>
</dbReference>
<keyword evidence="8" id="KW-1015">Disulfide bond</keyword>
<evidence type="ECO:0000313" key="19">
    <source>
        <dbReference type="EMBL" id="WAR00149.1"/>
    </source>
</evidence>
<dbReference type="Pfam" id="PF01082">
    <property type="entry name" value="Cu2_monooxygen"/>
    <property type="match status" value="1"/>
</dbReference>
<protein>
    <submittedName>
        <fullName evidence="19">AMDB-like protein</fullName>
    </submittedName>
</protein>
<dbReference type="PROSITE" id="PS51125">
    <property type="entry name" value="NHL"/>
    <property type="match status" value="2"/>
</dbReference>
<dbReference type="InterPro" id="IPR001258">
    <property type="entry name" value="NHL_repeat"/>
</dbReference>
<dbReference type="Proteomes" id="UP001164746">
    <property type="component" value="Chromosome 3"/>
</dbReference>
<keyword evidence="15" id="KW-0472">Membrane</keyword>
<evidence type="ECO:0000256" key="8">
    <source>
        <dbReference type="ARBA" id="ARBA00023157"/>
    </source>
</evidence>
<evidence type="ECO:0000313" key="20">
    <source>
        <dbReference type="Proteomes" id="UP001164746"/>
    </source>
</evidence>
<dbReference type="SUPFAM" id="SSF101898">
    <property type="entry name" value="NHL repeat"/>
    <property type="match status" value="1"/>
</dbReference>
<comment type="similarity">
    <text evidence="3">In the C-terminal section; belongs to the peptidyl-alpha-hydroxyglycine alpha-amidating lyase family.</text>
</comment>
<keyword evidence="9" id="KW-0325">Glycoprotein</keyword>
<comment type="cofactor">
    <cofactor evidence="2">
        <name>Zn(2+)</name>
        <dbReference type="ChEBI" id="CHEBI:29105"/>
    </cofactor>
</comment>
<evidence type="ECO:0000256" key="13">
    <source>
        <dbReference type="PROSITE-ProRule" id="PRU00504"/>
    </source>
</evidence>
<evidence type="ECO:0000256" key="15">
    <source>
        <dbReference type="SAM" id="Phobius"/>
    </source>
</evidence>
<dbReference type="PANTHER" id="PTHR10680:SF14">
    <property type="entry name" value="PEPTIDYL-GLYCINE ALPHA-AMIDATING MONOOXYGENASE"/>
    <property type="match status" value="1"/>
</dbReference>
<feature type="region of interest" description="Disordered" evidence="14">
    <location>
        <begin position="773"/>
        <end position="816"/>
    </location>
</feature>
<sequence length="939" mass="102326">MWNLFVQVIIAGVVIKVRGDRNCSIDHNGFPNDACTFDLRMRGAQPAQSDQYYCTGYRVTEDILGHPANSTAEGYIVKYEALADANTAHHILVFGCKSLRKDINSFWQCGYVCEGDQIIFAWAKNAPPLTLPKGPDTSGIRLFITEQRQKFISGIYLLLSYGVTIPEQTEKFHIDSSCRFNWRDSIVPFGFRTHAHSLGRVISGYRVNSGEYDLIGKGNPQWPQAFYPVKGDIAINPGDILAARCTYNSTGRGRATYIGSTSEDEMCNFYIMYYMNATLESQRGVDTCEGNTVSWVFDNIPTDSDTPLPFNPALEDVAMGHHHHHAMTGGGDKEEGKPAGGLDKISPPGNTIVAQPGGKTKDIGNNLLKSSNNGDGLNKNGFKLPSKGSVAGFDNDFGDRFDVGKDRFGLSSVNERDYNVGNRRPYFLDYPSYEDYDYDAMRQRGRNRLKNPQYDWYGAVDNLGFSDFPKGSLPKLSRNRNKNFNNKYDEYATREALDRKSGTFGSLAGSKPHLSTGRKPGPVAFQSVVGGSVMSGVALDPTLGLEFVSGVETVTVGQVGGLAIGKEGELFYLPHGLTVDSRGNIWVTDVALHQVFRIPAGQEPGKEKVDMTLGVQFEPGSDKEHFCKPTDVAVLQSGEFFVADGYCNSRIMKFDENGYFMQQFGSASYRRGGGLLFAVNGPSLGSGSPATQGFTIDINTGNLLSMWNRPDTGLSHPHDVTVDTRDHVVYVGELNPSKIWTFRMDSALYAANKTVTNSGSQLPSVVVNAGSSTGVSGQYGSSDHSSGTLVQSNSGQQVDTASTGTSDPVLPGSGSSVISEKVKASDSSEGLQSNMGSVLVKTAEITNTEEDMGPSLIIGALLVVPVVLLIVITVLVRLYHTGQLDRCCRRRGRKPIFNLGNFLNSHKGFDPLSTEDDDHDIDNALDDSDNEEFSITRKA</sequence>
<dbReference type="InterPro" id="IPR008977">
    <property type="entry name" value="PHM/PNGase_F_dom_sf"/>
</dbReference>
<dbReference type="InterPro" id="IPR014784">
    <property type="entry name" value="Cu2_ascorb_mOase-like_C"/>
</dbReference>
<feature type="domain" description="Copper type II ascorbate-dependent monooxygenase N-terminal" evidence="17">
    <location>
        <begin position="38"/>
        <end position="133"/>
    </location>
</feature>
<evidence type="ECO:0000256" key="6">
    <source>
        <dbReference type="ARBA" id="ARBA00022729"/>
    </source>
</evidence>
<feature type="signal peptide" evidence="16">
    <location>
        <begin position="1"/>
        <end position="19"/>
    </location>
</feature>
<feature type="region of interest" description="Disordered" evidence="14">
    <location>
        <begin position="914"/>
        <end position="939"/>
    </location>
</feature>
<dbReference type="SUPFAM" id="SSF49742">
    <property type="entry name" value="PHM/PNGase F"/>
    <property type="match status" value="2"/>
</dbReference>
<gene>
    <name evidence="19" type="ORF">MAR_024521</name>
</gene>
<dbReference type="InterPro" id="IPR036939">
    <property type="entry name" value="Cu2_ascorb_mOase_N_sf"/>
</dbReference>
<feature type="domain" description="Copper type II ascorbate-dependent monooxygenase C-terminal" evidence="18">
    <location>
        <begin position="153"/>
        <end position="279"/>
    </location>
</feature>
<evidence type="ECO:0000256" key="12">
    <source>
        <dbReference type="ARBA" id="ARBA00048431"/>
    </source>
</evidence>
<feature type="repeat" description="NHL" evidence="13">
    <location>
        <begin position="564"/>
        <end position="601"/>
    </location>
</feature>
<accession>A0ABY7DTE3</accession>
<feature type="chain" id="PRO_5045818938" evidence="16">
    <location>
        <begin position="20"/>
        <end position="939"/>
    </location>
</feature>
<evidence type="ECO:0000256" key="4">
    <source>
        <dbReference type="ARBA" id="ARBA00010263"/>
    </source>
</evidence>
<keyword evidence="7" id="KW-0677">Repeat</keyword>
<evidence type="ECO:0000256" key="7">
    <source>
        <dbReference type="ARBA" id="ARBA00022737"/>
    </source>
</evidence>
<keyword evidence="5" id="KW-0479">Metal-binding</keyword>
<keyword evidence="11" id="KW-0511">Multifunctional enzyme</keyword>
<name>A0ABY7DTE3_MYAAR</name>
<evidence type="ECO:0000256" key="1">
    <source>
        <dbReference type="ARBA" id="ARBA00000686"/>
    </source>
</evidence>
<dbReference type="PANTHER" id="PTHR10680">
    <property type="entry name" value="PEPTIDYL-GLYCINE ALPHA-AMIDATING MONOOXYGENASE"/>
    <property type="match status" value="1"/>
</dbReference>
<keyword evidence="15" id="KW-0812">Transmembrane</keyword>
<comment type="catalytic activity">
    <reaction evidence="12">
        <text>a [peptide]-C-terminal glycine + 2 L-ascorbate + O2 = a [peptide]-C-terminal (2S)-2-hydroxyglycine + 2 monodehydro-L-ascorbate radical + H2O</text>
        <dbReference type="Rhea" id="RHEA:21452"/>
        <dbReference type="Rhea" id="RHEA-COMP:13486"/>
        <dbReference type="Rhea" id="RHEA-COMP:15321"/>
        <dbReference type="ChEBI" id="CHEBI:15377"/>
        <dbReference type="ChEBI" id="CHEBI:15379"/>
        <dbReference type="ChEBI" id="CHEBI:38290"/>
        <dbReference type="ChEBI" id="CHEBI:59513"/>
        <dbReference type="ChEBI" id="CHEBI:137000"/>
        <dbReference type="ChEBI" id="CHEBI:142768"/>
        <dbReference type="EC" id="1.14.17.3"/>
    </reaction>
</comment>
<evidence type="ECO:0000256" key="9">
    <source>
        <dbReference type="ARBA" id="ARBA00023180"/>
    </source>
</evidence>
<proteinExistence type="inferred from homology"/>
<dbReference type="Pfam" id="PF03712">
    <property type="entry name" value="Cu2_monoox_C"/>
    <property type="match status" value="1"/>
</dbReference>
<keyword evidence="6 16" id="KW-0732">Signal</keyword>
<keyword evidence="20" id="KW-1185">Reference proteome</keyword>